<dbReference type="AlphaFoldDB" id="X1EMN0"/>
<proteinExistence type="predicted"/>
<evidence type="ECO:0000313" key="1">
    <source>
        <dbReference type="EMBL" id="GAH09908.1"/>
    </source>
</evidence>
<reference evidence="1" key="1">
    <citation type="journal article" date="2014" name="Front. Microbiol.">
        <title>High frequency of phylogenetically diverse reductive dehalogenase-homologous genes in deep subseafloor sedimentary metagenomes.</title>
        <authorList>
            <person name="Kawai M."/>
            <person name="Futagami T."/>
            <person name="Toyoda A."/>
            <person name="Takaki Y."/>
            <person name="Nishi S."/>
            <person name="Hori S."/>
            <person name="Arai W."/>
            <person name="Tsubouchi T."/>
            <person name="Morono Y."/>
            <person name="Uchiyama I."/>
            <person name="Ito T."/>
            <person name="Fujiyama A."/>
            <person name="Inagaki F."/>
            <person name="Takami H."/>
        </authorList>
    </citation>
    <scope>NUCLEOTIDE SEQUENCE</scope>
    <source>
        <strain evidence="1">Expedition CK06-06</strain>
    </source>
</reference>
<name>X1EMN0_9ZZZZ</name>
<protein>
    <submittedName>
        <fullName evidence="1">Uncharacterized protein</fullName>
    </submittedName>
</protein>
<gene>
    <name evidence="1" type="ORF">S01H4_52069</name>
</gene>
<organism evidence="1">
    <name type="scientific">marine sediment metagenome</name>
    <dbReference type="NCBI Taxonomy" id="412755"/>
    <lineage>
        <taxon>unclassified sequences</taxon>
        <taxon>metagenomes</taxon>
        <taxon>ecological metagenomes</taxon>
    </lineage>
</organism>
<comment type="caution">
    <text evidence="1">The sequence shown here is derived from an EMBL/GenBank/DDBJ whole genome shotgun (WGS) entry which is preliminary data.</text>
</comment>
<feature type="non-terminal residue" evidence="1">
    <location>
        <position position="54"/>
    </location>
</feature>
<dbReference type="EMBL" id="BART01029708">
    <property type="protein sequence ID" value="GAH09908.1"/>
    <property type="molecule type" value="Genomic_DNA"/>
</dbReference>
<accession>X1EMN0</accession>
<sequence>MHLSIGVTGHRDLVENERPALESRVRAMFDSLSAIYPDLGLQVLTALAEGADRL</sequence>